<evidence type="ECO:0000313" key="2">
    <source>
        <dbReference type="Proteomes" id="UP000327157"/>
    </source>
</evidence>
<comment type="caution">
    <text evidence="1">The sequence shown here is derived from an EMBL/GenBank/DDBJ whole genome shotgun (WGS) entry which is preliminary data.</text>
</comment>
<name>A0A5N5GI76_9ROSA</name>
<dbReference type="AlphaFoldDB" id="A0A5N5GI76"/>
<dbReference type="EMBL" id="SMOL01000458">
    <property type="protein sequence ID" value="KAB2613020.1"/>
    <property type="molecule type" value="Genomic_DNA"/>
</dbReference>
<organism evidence="1 2">
    <name type="scientific">Pyrus ussuriensis x Pyrus communis</name>
    <dbReference type="NCBI Taxonomy" id="2448454"/>
    <lineage>
        <taxon>Eukaryota</taxon>
        <taxon>Viridiplantae</taxon>
        <taxon>Streptophyta</taxon>
        <taxon>Embryophyta</taxon>
        <taxon>Tracheophyta</taxon>
        <taxon>Spermatophyta</taxon>
        <taxon>Magnoliopsida</taxon>
        <taxon>eudicotyledons</taxon>
        <taxon>Gunneridae</taxon>
        <taxon>Pentapetalae</taxon>
        <taxon>rosids</taxon>
        <taxon>fabids</taxon>
        <taxon>Rosales</taxon>
        <taxon>Rosaceae</taxon>
        <taxon>Amygdaloideae</taxon>
        <taxon>Maleae</taxon>
        <taxon>Pyrus</taxon>
    </lineage>
</organism>
<accession>A0A5N5GI76</accession>
<reference evidence="1 2" key="1">
    <citation type="submission" date="2019-09" db="EMBL/GenBank/DDBJ databases">
        <authorList>
            <person name="Ou C."/>
        </authorList>
    </citation>
    <scope>NUCLEOTIDE SEQUENCE [LARGE SCALE GENOMIC DNA]</scope>
    <source>
        <strain evidence="1">S2</strain>
        <tissue evidence="1">Leaf</tissue>
    </source>
</reference>
<reference evidence="1 2" key="3">
    <citation type="submission" date="2019-11" db="EMBL/GenBank/DDBJ databases">
        <title>A de novo genome assembly of a pear dwarfing rootstock.</title>
        <authorList>
            <person name="Wang F."/>
            <person name="Wang J."/>
            <person name="Li S."/>
            <person name="Zhang Y."/>
            <person name="Fang M."/>
            <person name="Ma L."/>
            <person name="Zhao Y."/>
            <person name="Jiang S."/>
        </authorList>
    </citation>
    <scope>NUCLEOTIDE SEQUENCE [LARGE SCALE GENOMIC DNA]</scope>
    <source>
        <strain evidence="1">S2</strain>
        <tissue evidence="1">Leaf</tissue>
    </source>
</reference>
<reference evidence="2" key="2">
    <citation type="submission" date="2019-10" db="EMBL/GenBank/DDBJ databases">
        <title>A de novo genome assembly of a pear dwarfing rootstock.</title>
        <authorList>
            <person name="Wang F."/>
            <person name="Wang J."/>
            <person name="Li S."/>
            <person name="Zhang Y."/>
            <person name="Fang M."/>
            <person name="Ma L."/>
            <person name="Zhao Y."/>
            <person name="Jiang S."/>
        </authorList>
    </citation>
    <scope>NUCLEOTIDE SEQUENCE [LARGE SCALE GENOMIC DNA]</scope>
</reference>
<keyword evidence="2" id="KW-1185">Reference proteome</keyword>
<gene>
    <name evidence="1" type="ORF">D8674_035336</name>
</gene>
<dbReference type="Proteomes" id="UP000327157">
    <property type="component" value="Chromosome 9"/>
</dbReference>
<evidence type="ECO:0000313" key="1">
    <source>
        <dbReference type="EMBL" id="KAB2613020.1"/>
    </source>
</evidence>
<sequence>MDQKGAMSCRFPTHFVHKKIHFTRKVLLRDCMNKGSIPNAEKKSSSVQLHFL</sequence>
<protein>
    <submittedName>
        <fullName evidence="1">Uncharacterized protein</fullName>
    </submittedName>
</protein>
<proteinExistence type="predicted"/>